<dbReference type="Proteomes" id="UP000298133">
    <property type="component" value="Unassembled WGS sequence"/>
</dbReference>
<sequence length="347" mass="39084">MESRPDRHSEALAAWLLQQLPDSAAVLPLRPLPGDAGQRRYYELAAERRYLAVYSPPHSEPNRTFVAVTQLLAANQLPVPKIYAVDFSRGFMLLQHLGAEPLRATYAERGSEALQRGLALLPALAAIDAAQLAWLPRYDEVRLQDEMALFADWFVSALLALPLSARERELLAALFGQLVESALAQPQGFVHRDFHCRNLMLASGGADAGIGLIDYQDALVGPLNYDLVSLLKDCYWQWPEATVDAAVADYYAAVIAVRQSAPTLAQFRQGFDWIGLQRHIKVLGIFARLALRDGKPQYLQALPLVIHYTLETARRYPALQPFAQWFEQRLMPSIQRQHWYPSAEERR</sequence>
<name>A0A4Y8UEW5_9GAMM</name>
<protein>
    <submittedName>
        <fullName evidence="2">Phosphotransferase</fullName>
    </submittedName>
</protein>
<keyword evidence="3" id="KW-1185">Reference proteome</keyword>
<dbReference type="SUPFAM" id="SSF56112">
    <property type="entry name" value="Protein kinase-like (PK-like)"/>
    <property type="match status" value="1"/>
</dbReference>
<feature type="domain" description="Aminoglycoside phosphotransferase" evidence="1">
    <location>
        <begin position="29"/>
        <end position="252"/>
    </location>
</feature>
<dbReference type="OrthoDB" id="9809275at2"/>
<evidence type="ECO:0000259" key="1">
    <source>
        <dbReference type="Pfam" id="PF01636"/>
    </source>
</evidence>
<dbReference type="InterPro" id="IPR002575">
    <property type="entry name" value="Aminoglycoside_PTrfase"/>
</dbReference>
<organism evidence="2 3">
    <name type="scientific">Gammaproteobacteria bacterium LSUCC0057</name>
    <dbReference type="NCBI Taxonomy" id="2559237"/>
    <lineage>
        <taxon>Bacteria</taxon>
        <taxon>Pseudomonadati</taxon>
        <taxon>Pseudomonadota</taxon>
        <taxon>Gammaproteobacteria</taxon>
        <taxon>Cellvibrionales</taxon>
        <taxon>Porticoccaceae</taxon>
        <taxon>SAR92 clade</taxon>
    </lineage>
</organism>
<dbReference type="AlphaFoldDB" id="A0A4Y8UEW5"/>
<accession>A0A4Y8UEW5</accession>
<reference evidence="2 3" key="1">
    <citation type="submission" date="2019-03" db="EMBL/GenBank/DDBJ databases">
        <title>Draft genome of Gammaproteobacteria bacterium LSUCC0057, a member of the SAR92 clade.</title>
        <authorList>
            <person name="Lanclos V.C."/>
            <person name="Doiron C."/>
            <person name="Henson M.W."/>
            <person name="Thrash J.C."/>
        </authorList>
    </citation>
    <scope>NUCLEOTIDE SEQUENCE [LARGE SCALE GENOMIC DNA]</scope>
    <source>
        <strain evidence="2 3">LSUCC0057</strain>
    </source>
</reference>
<dbReference type="EMBL" id="SPIA01000004">
    <property type="protein sequence ID" value="TFH67270.1"/>
    <property type="molecule type" value="Genomic_DNA"/>
</dbReference>
<dbReference type="Gene3D" id="3.90.1200.10">
    <property type="match status" value="1"/>
</dbReference>
<proteinExistence type="predicted"/>
<dbReference type="Gene3D" id="3.30.200.20">
    <property type="entry name" value="Phosphorylase Kinase, domain 1"/>
    <property type="match status" value="1"/>
</dbReference>
<evidence type="ECO:0000313" key="3">
    <source>
        <dbReference type="Proteomes" id="UP000298133"/>
    </source>
</evidence>
<dbReference type="InterPro" id="IPR011009">
    <property type="entry name" value="Kinase-like_dom_sf"/>
</dbReference>
<keyword evidence="2" id="KW-0808">Transferase</keyword>
<evidence type="ECO:0000313" key="2">
    <source>
        <dbReference type="EMBL" id="TFH67270.1"/>
    </source>
</evidence>
<dbReference type="Pfam" id="PF01636">
    <property type="entry name" value="APH"/>
    <property type="match status" value="1"/>
</dbReference>
<comment type="caution">
    <text evidence="2">The sequence shown here is derived from an EMBL/GenBank/DDBJ whole genome shotgun (WGS) entry which is preliminary data.</text>
</comment>
<gene>
    <name evidence="2" type="ORF">E3W66_09640</name>
</gene>
<dbReference type="GO" id="GO:0016740">
    <property type="term" value="F:transferase activity"/>
    <property type="evidence" value="ECO:0007669"/>
    <property type="project" value="UniProtKB-KW"/>
</dbReference>